<dbReference type="InterPro" id="IPR027981">
    <property type="entry name" value="DUF4446"/>
</dbReference>
<dbReference type="OrthoDB" id="5244042at2"/>
<dbReference type="AlphaFoldDB" id="A0A135L726"/>
<protein>
    <recommendedName>
        <fullName evidence="4">DUF4446 domain-containing protein</fullName>
    </recommendedName>
</protein>
<name>A0A135L726_9BACI</name>
<sequence>MDIVSQYIDEIILLLGLLAIILLIWNITISFKLKNLKKRFLRFSRGGSVNNLEQMIENFSSDMDEIKEIIAQNRKQLHLILEKLTNIKGQVGIIRYNAFGEQGNDLSFSIAILDEKKNGIVITSIYNRGESNTYAKPIEAGESRYQLSKEEILAIERATK</sequence>
<evidence type="ECO:0008006" key="4">
    <source>
        <dbReference type="Google" id="ProtNLM"/>
    </source>
</evidence>
<feature type="transmembrane region" description="Helical" evidence="1">
    <location>
        <begin position="12"/>
        <end position="33"/>
    </location>
</feature>
<evidence type="ECO:0000256" key="1">
    <source>
        <dbReference type="SAM" id="Phobius"/>
    </source>
</evidence>
<evidence type="ECO:0000313" key="2">
    <source>
        <dbReference type="EMBL" id="KXG44782.1"/>
    </source>
</evidence>
<organism evidence="2 3">
    <name type="scientific">Tepidibacillus decaturensis</name>
    <dbReference type="NCBI Taxonomy" id="1413211"/>
    <lineage>
        <taxon>Bacteria</taxon>
        <taxon>Bacillati</taxon>
        <taxon>Bacillota</taxon>
        <taxon>Bacilli</taxon>
        <taxon>Bacillales</taxon>
        <taxon>Bacillaceae</taxon>
        <taxon>Tepidibacillus</taxon>
    </lineage>
</organism>
<dbReference type="Pfam" id="PF14584">
    <property type="entry name" value="DUF4446"/>
    <property type="match status" value="1"/>
</dbReference>
<accession>A0A135L726</accession>
<keyword evidence="1" id="KW-0812">Transmembrane</keyword>
<keyword evidence="3" id="KW-1185">Reference proteome</keyword>
<dbReference type="RefSeq" id="WP_161937336.1">
    <property type="nucleotide sequence ID" value="NZ_LSKU01000001.1"/>
</dbReference>
<proteinExistence type="predicted"/>
<keyword evidence="1" id="KW-1133">Transmembrane helix</keyword>
<dbReference type="Proteomes" id="UP000070352">
    <property type="component" value="Unassembled WGS sequence"/>
</dbReference>
<gene>
    <name evidence="2" type="ORF">U473_12675</name>
</gene>
<comment type="caution">
    <text evidence="2">The sequence shown here is derived from an EMBL/GenBank/DDBJ whole genome shotgun (WGS) entry which is preliminary data.</text>
</comment>
<reference evidence="2 3" key="1">
    <citation type="submission" date="2016-02" db="EMBL/GenBank/DDBJ databases">
        <title>Draft Genome for Tepidibacillus decaturensis nov. sp. Strain Z9, an Anaerobic, Moderately Thermophilic and Heterotrophic Bacterium from Deep Subsurface of the Illinois Basin, USA.</title>
        <authorList>
            <person name="Dong Y."/>
            <person name="Chang J.Y."/>
            <person name="Sanford R."/>
            <person name="Fouke B.W."/>
        </authorList>
    </citation>
    <scope>NUCLEOTIDE SEQUENCE [LARGE SCALE GENOMIC DNA]</scope>
    <source>
        <strain evidence="2 3">Z9</strain>
    </source>
</reference>
<dbReference type="STRING" id="1413211.U473_12675"/>
<evidence type="ECO:0000313" key="3">
    <source>
        <dbReference type="Proteomes" id="UP000070352"/>
    </source>
</evidence>
<keyword evidence="1" id="KW-0472">Membrane</keyword>
<dbReference type="EMBL" id="LSKU01000001">
    <property type="protein sequence ID" value="KXG44782.1"/>
    <property type="molecule type" value="Genomic_DNA"/>
</dbReference>